<dbReference type="GO" id="GO:0045505">
    <property type="term" value="F:dynein intermediate chain binding"/>
    <property type="evidence" value="ECO:0007669"/>
    <property type="project" value="TreeGrafter"/>
</dbReference>
<dbReference type="InterPro" id="IPR005334">
    <property type="entry name" value="Tctex-1-like"/>
</dbReference>
<organism evidence="1 2">
    <name type="scientific">Lophiotrema nucula</name>
    <dbReference type="NCBI Taxonomy" id="690887"/>
    <lineage>
        <taxon>Eukaryota</taxon>
        <taxon>Fungi</taxon>
        <taxon>Dikarya</taxon>
        <taxon>Ascomycota</taxon>
        <taxon>Pezizomycotina</taxon>
        <taxon>Dothideomycetes</taxon>
        <taxon>Pleosporomycetidae</taxon>
        <taxon>Pleosporales</taxon>
        <taxon>Lophiotremataceae</taxon>
        <taxon>Lophiotrema</taxon>
    </lineage>
</organism>
<accession>A0A6A5ZG43</accession>
<keyword evidence="2" id="KW-1185">Reference proteome</keyword>
<dbReference type="EMBL" id="ML977318">
    <property type="protein sequence ID" value="KAF2117697.1"/>
    <property type="molecule type" value="Genomic_DNA"/>
</dbReference>
<dbReference type="AlphaFoldDB" id="A0A6A5ZG43"/>
<name>A0A6A5ZG43_9PLEO</name>
<evidence type="ECO:0000313" key="1">
    <source>
        <dbReference type="EMBL" id="KAF2117697.1"/>
    </source>
</evidence>
<dbReference type="PANTHER" id="PTHR21255:SF4">
    <property type="entry name" value="DYNEIN LIGHT CHAIN TCTEX-TYPE"/>
    <property type="match status" value="1"/>
</dbReference>
<proteinExistence type="predicted"/>
<dbReference type="Pfam" id="PF03645">
    <property type="entry name" value="Tctex-1"/>
    <property type="match status" value="1"/>
</dbReference>
<sequence>MASPSPLPTNELQAIANSACEKALGSAEKYDHTTVATWNSEIINTILQSLIEKTKQGDQGPAYKYIANSTIIQHLTSPSEASTGGRRGMHSAVGAYWNNEKDGTWSFKWEGAEAKGMDIVISITWTGL</sequence>
<dbReference type="InterPro" id="IPR038586">
    <property type="entry name" value="Tctex-1-like_sf"/>
</dbReference>
<dbReference type="GO" id="GO:0007018">
    <property type="term" value="P:microtubule-based movement"/>
    <property type="evidence" value="ECO:0007669"/>
    <property type="project" value="TreeGrafter"/>
</dbReference>
<gene>
    <name evidence="1" type="ORF">BDV96DRAFT_611393</name>
</gene>
<dbReference type="Gene3D" id="3.30.1140.40">
    <property type="entry name" value="Tctex-1"/>
    <property type="match status" value="1"/>
</dbReference>
<dbReference type="GO" id="GO:0005737">
    <property type="term" value="C:cytoplasm"/>
    <property type="evidence" value="ECO:0007669"/>
    <property type="project" value="TreeGrafter"/>
</dbReference>
<dbReference type="Proteomes" id="UP000799770">
    <property type="component" value="Unassembled WGS sequence"/>
</dbReference>
<dbReference type="CDD" id="cd21456">
    <property type="entry name" value="DLC-like_SpDlc1-like"/>
    <property type="match status" value="1"/>
</dbReference>
<reference evidence="1" key="1">
    <citation type="journal article" date="2020" name="Stud. Mycol.">
        <title>101 Dothideomycetes genomes: a test case for predicting lifestyles and emergence of pathogens.</title>
        <authorList>
            <person name="Haridas S."/>
            <person name="Albert R."/>
            <person name="Binder M."/>
            <person name="Bloem J."/>
            <person name="Labutti K."/>
            <person name="Salamov A."/>
            <person name="Andreopoulos B."/>
            <person name="Baker S."/>
            <person name="Barry K."/>
            <person name="Bills G."/>
            <person name="Bluhm B."/>
            <person name="Cannon C."/>
            <person name="Castanera R."/>
            <person name="Culley D."/>
            <person name="Daum C."/>
            <person name="Ezra D."/>
            <person name="Gonzalez J."/>
            <person name="Henrissat B."/>
            <person name="Kuo A."/>
            <person name="Liang C."/>
            <person name="Lipzen A."/>
            <person name="Lutzoni F."/>
            <person name="Magnuson J."/>
            <person name="Mondo S."/>
            <person name="Nolan M."/>
            <person name="Ohm R."/>
            <person name="Pangilinan J."/>
            <person name="Park H.-J."/>
            <person name="Ramirez L."/>
            <person name="Alfaro M."/>
            <person name="Sun H."/>
            <person name="Tritt A."/>
            <person name="Yoshinaga Y."/>
            <person name="Zwiers L.-H."/>
            <person name="Turgeon B."/>
            <person name="Goodwin S."/>
            <person name="Spatafora J."/>
            <person name="Crous P."/>
            <person name="Grigoriev I."/>
        </authorList>
    </citation>
    <scope>NUCLEOTIDE SEQUENCE</scope>
    <source>
        <strain evidence="1">CBS 627.86</strain>
    </source>
</reference>
<dbReference type="OrthoDB" id="10059120at2759"/>
<evidence type="ECO:0000313" key="2">
    <source>
        <dbReference type="Proteomes" id="UP000799770"/>
    </source>
</evidence>
<dbReference type="GO" id="GO:0005868">
    <property type="term" value="C:cytoplasmic dynein complex"/>
    <property type="evidence" value="ECO:0007669"/>
    <property type="project" value="TreeGrafter"/>
</dbReference>
<protein>
    <submittedName>
        <fullName evidence="1">Tctex-1</fullName>
    </submittedName>
</protein>
<dbReference type="PANTHER" id="PTHR21255">
    <property type="entry name" value="T-COMPLEX-ASSOCIATED-TESTIS-EXPRESSED 1/ DYNEIN LIGHT CHAIN"/>
    <property type="match status" value="1"/>
</dbReference>